<comment type="caution">
    <text evidence="6">Lacks conserved residue(s) required for the propagation of feature annotation.</text>
</comment>
<evidence type="ECO:0000313" key="9">
    <source>
        <dbReference type="Proteomes" id="UP000006565"/>
    </source>
</evidence>
<dbReference type="eggNOG" id="arCOG04183">
    <property type="taxonomic scope" value="Archaea"/>
</dbReference>
<evidence type="ECO:0000256" key="6">
    <source>
        <dbReference type="HAMAP-Rule" id="MF_00777"/>
    </source>
</evidence>
<dbReference type="NCBIfam" id="NF001669">
    <property type="entry name" value="PRK00432.1"/>
    <property type="match status" value="1"/>
</dbReference>
<keyword evidence="2 6" id="KW-0863">Zinc-finger</keyword>
<dbReference type="OrthoDB" id="25142at2157"/>
<feature type="domain" description="Small ribosomal subunit protein eS31" evidence="7">
    <location>
        <begin position="5"/>
        <end position="47"/>
    </location>
</feature>
<dbReference type="InterPro" id="IPR022845">
    <property type="entry name" value="Ribosomal_eS31_arc"/>
</dbReference>
<dbReference type="GO" id="GO:0006412">
    <property type="term" value="P:translation"/>
    <property type="evidence" value="ECO:0007669"/>
    <property type="project" value="UniProtKB-UniRule"/>
</dbReference>
<evidence type="ECO:0000313" key="8">
    <source>
        <dbReference type="EMBL" id="ADN34877.1"/>
    </source>
</evidence>
<dbReference type="GO" id="GO:0005840">
    <property type="term" value="C:ribosome"/>
    <property type="evidence" value="ECO:0007669"/>
    <property type="project" value="UniProtKB-KW"/>
</dbReference>
<comment type="subunit">
    <text evidence="6">Part of the 30S ribosomal subunit.</text>
</comment>
<feature type="binding site" evidence="6">
    <location>
        <position position="41"/>
    </location>
    <ligand>
        <name>Zn(2+)</name>
        <dbReference type="ChEBI" id="CHEBI:29105"/>
    </ligand>
</feature>
<dbReference type="HAMAP" id="MF_00777">
    <property type="entry name" value="Ribosomal_eS31"/>
    <property type="match status" value="1"/>
</dbReference>
<dbReference type="Pfam" id="PF01599">
    <property type="entry name" value="Ribosomal_S27"/>
    <property type="match status" value="1"/>
</dbReference>
<keyword evidence="4 6" id="KW-0689">Ribosomal protein</keyword>
<dbReference type="Proteomes" id="UP000006565">
    <property type="component" value="Chromosome"/>
</dbReference>
<dbReference type="EMBL" id="CP002117">
    <property type="protein sequence ID" value="ADN34877.1"/>
    <property type="molecule type" value="Genomic_DNA"/>
</dbReference>
<comment type="cofactor">
    <cofactor evidence="6">
        <name>Zn(2+)</name>
        <dbReference type="ChEBI" id="CHEBI:29105"/>
    </cofactor>
    <text evidence="6">Binds 1 zinc ion per subunit.</text>
</comment>
<dbReference type="GO" id="GO:0008270">
    <property type="term" value="F:zinc ion binding"/>
    <property type="evidence" value="ECO:0007669"/>
    <property type="project" value="UniProtKB-UniRule"/>
</dbReference>
<feature type="binding site" evidence="6">
    <location>
        <position position="23"/>
    </location>
    <ligand>
        <name>Zn(2+)</name>
        <dbReference type="ChEBI" id="CHEBI:29105"/>
    </ligand>
</feature>
<dbReference type="InterPro" id="IPR002906">
    <property type="entry name" value="Ribosomal_eS31"/>
</dbReference>
<dbReference type="Gene3D" id="6.20.50.180">
    <property type="match status" value="1"/>
</dbReference>
<dbReference type="GO" id="GO:1990904">
    <property type="term" value="C:ribonucleoprotein complex"/>
    <property type="evidence" value="ECO:0007669"/>
    <property type="project" value="UniProtKB-KW"/>
</dbReference>
<evidence type="ECO:0000256" key="5">
    <source>
        <dbReference type="ARBA" id="ARBA00023274"/>
    </source>
</evidence>
<accession>E1RDY6</accession>
<dbReference type="GeneID" id="9742534"/>
<sequence>MGVKRYTYYKVEDDKAVTEKKHCPRCGPGVFMAEHKDRVSCGKCGYTEFNK</sequence>
<reference evidence="8 9" key="1">
    <citation type="journal article" date="2010" name="Stand. Genomic Sci.">
        <title>Complete genome sequence of Methanoplanus petrolearius type strain (SEBR 4847).</title>
        <authorList>
            <person name="Brambilla E."/>
            <person name="Djao O.D."/>
            <person name="Daligault H."/>
            <person name="Lapidus A."/>
            <person name="Lucas S."/>
            <person name="Hammon N."/>
            <person name="Nolan M."/>
            <person name="Tice H."/>
            <person name="Cheng J.F."/>
            <person name="Han C."/>
            <person name="Tapia R."/>
            <person name="Goodwin L."/>
            <person name="Pitluck S."/>
            <person name="Liolios K."/>
            <person name="Ivanova N."/>
            <person name="Mavromatis K."/>
            <person name="Mikhailova N."/>
            <person name="Pati A."/>
            <person name="Chen A."/>
            <person name="Palaniappan K."/>
            <person name="Land M."/>
            <person name="Hauser L."/>
            <person name="Chang Y.J."/>
            <person name="Jeffries C.D."/>
            <person name="Rohde M."/>
            <person name="Spring S."/>
            <person name="Sikorski J."/>
            <person name="Goker M."/>
            <person name="Woyke T."/>
            <person name="Bristow J."/>
            <person name="Eisen J.A."/>
            <person name="Markowitz V."/>
            <person name="Hugenholtz P."/>
            <person name="Kyrpides N.C."/>
            <person name="Klenk H.P."/>
        </authorList>
    </citation>
    <scope>NUCLEOTIDE SEQUENCE [LARGE SCALE GENOMIC DNA]</scope>
    <source>
        <strain evidence="9">DSM 11571 / OCM 486 / SEBR 4847</strain>
    </source>
</reference>
<gene>
    <name evidence="6" type="primary">rps27ae</name>
    <name evidence="8" type="ordered locus">Mpet_0096</name>
</gene>
<proteinExistence type="inferred from homology"/>
<evidence type="ECO:0000256" key="4">
    <source>
        <dbReference type="ARBA" id="ARBA00022980"/>
    </source>
</evidence>
<evidence type="ECO:0000256" key="2">
    <source>
        <dbReference type="ARBA" id="ARBA00022771"/>
    </source>
</evidence>
<dbReference type="SUPFAM" id="SSF57829">
    <property type="entry name" value="Zn-binding ribosomal proteins"/>
    <property type="match status" value="1"/>
</dbReference>
<dbReference type="HOGENOM" id="CLU_179743_2_0_2"/>
<evidence type="ECO:0000256" key="3">
    <source>
        <dbReference type="ARBA" id="ARBA00022833"/>
    </source>
</evidence>
<dbReference type="KEGG" id="mpi:Mpet_0096"/>
<dbReference type="InterPro" id="IPR011332">
    <property type="entry name" value="Ribosomal_zn-bd"/>
</dbReference>
<keyword evidence="5 6" id="KW-0687">Ribonucleoprotein</keyword>
<evidence type="ECO:0000256" key="1">
    <source>
        <dbReference type="ARBA" id="ARBA00022723"/>
    </source>
</evidence>
<dbReference type="RefSeq" id="WP_013328056.1">
    <property type="nucleotide sequence ID" value="NC_014507.1"/>
</dbReference>
<feature type="binding site" evidence="6">
    <location>
        <position position="44"/>
    </location>
    <ligand>
        <name>Zn(2+)</name>
        <dbReference type="ChEBI" id="CHEBI:29105"/>
    </ligand>
</feature>
<name>E1RDY6_METP4</name>
<comment type="similarity">
    <text evidence="6">Belongs to the eukaryotic ribosomal protein eS31 family.</text>
</comment>
<evidence type="ECO:0000259" key="7">
    <source>
        <dbReference type="SMART" id="SM01402"/>
    </source>
</evidence>
<dbReference type="STRING" id="679926.Mpet_0096"/>
<keyword evidence="1 6" id="KW-0479">Metal-binding</keyword>
<keyword evidence="9" id="KW-1185">Reference proteome</keyword>
<organism evidence="8 9">
    <name type="scientific">Methanolacinia petrolearia (strain DSM 11571 / OCM 486 / SEBR 4847)</name>
    <name type="common">Methanoplanus petrolearius</name>
    <dbReference type="NCBI Taxonomy" id="679926"/>
    <lineage>
        <taxon>Archaea</taxon>
        <taxon>Methanobacteriati</taxon>
        <taxon>Methanobacteriota</taxon>
        <taxon>Stenosarchaea group</taxon>
        <taxon>Methanomicrobia</taxon>
        <taxon>Methanomicrobiales</taxon>
        <taxon>Methanomicrobiaceae</taxon>
        <taxon>Methanolacinia</taxon>
    </lineage>
</organism>
<keyword evidence="3 6" id="KW-0862">Zinc</keyword>
<protein>
    <recommendedName>
        <fullName evidence="6">Small ribosomal subunit protein eS31</fullName>
    </recommendedName>
</protein>
<dbReference type="GO" id="GO:0003735">
    <property type="term" value="F:structural constituent of ribosome"/>
    <property type="evidence" value="ECO:0007669"/>
    <property type="project" value="InterPro"/>
</dbReference>
<dbReference type="SMART" id="SM01402">
    <property type="entry name" value="Ribosomal_S27"/>
    <property type="match status" value="1"/>
</dbReference>
<feature type="binding site" evidence="6">
    <location>
        <position position="26"/>
    </location>
    <ligand>
        <name>Zn(2+)</name>
        <dbReference type="ChEBI" id="CHEBI:29105"/>
    </ligand>
</feature>
<dbReference type="AlphaFoldDB" id="E1RDY6"/>